<comment type="similarity">
    <text evidence="1">Belongs to the ATP-dependent AMP-binding enzyme family.</text>
</comment>
<proteinExistence type="inferred from homology"/>
<reference evidence="5 6" key="1">
    <citation type="submission" date="2017-06" db="EMBL/GenBank/DDBJ databases">
        <authorList>
            <person name="Kim H.J."/>
            <person name="Triplett B.A."/>
        </authorList>
    </citation>
    <scope>NUCLEOTIDE SEQUENCE [LARGE SCALE GENOMIC DNA]</scope>
    <source>
        <strain evidence="5 6">DSM 14713</strain>
    </source>
</reference>
<dbReference type="InterPro" id="IPR042099">
    <property type="entry name" value="ANL_N_sf"/>
</dbReference>
<keyword evidence="2 5" id="KW-0436">Ligase</keyword>
<dbReference type="KEGG" id="mbd:MEBOL_003613"/>
<name>A0A250IFX3_9BACT</name>
<dbReference type="FunFam" id="3.30.300.30:FF:000008">
    <property type="entry name" value="2,3-dihydroxybenzoate-AMP ligase"/>
    <property type="match status" value="1"/>
</dbReference>
<dbReference type="Proteomes" id="UP000217289">
    <property type="component" value="Chromosome"/>
</dbReference>
<dbReference type="PROSITE" id="PS00455">
    <property type="entry name" value="AMP_BINDING"/>
    <property type="match status" value="1"/>
</dbReference>
<dbReference type="InterPro" id="IPR050237">
    <property type="entry name" value="ATP-dep_AMP-bd_enzyme"/>
</dbReference>
<dbReference type="Gene3D" id="3.30.300.30">
    <property type="match status" value="1"/>
</dbReference>
<evidence type="ECO:0000256" key="2">
    <source>
        <dbReference type="ARBA" id="ARBA00022598"/>
    </source>
</evidence>
<dbReference type="InterPro" id="IPR025110">
    <property type="entry name" value="AMP-bd_C"/>
</dbReference>
<dbReference type="GO" id="GO:0016878">
    <property type="term" value="F:acid-thiol ligase activity"/>
    <property type="evidence" value="ECO:0007669"/>
    <property type="project" value="UniProtKB-ARBA"/>
</dbReference>
<evidence type="ECO:0000259" key="3">
    <source>
        <dbReference type="Pfam" id="PF00501"/>
    </source>
</evidence>
<dbReference type="CDD" id="cd17631">
    <property type="entry name" value="FACL_FadD13-like"/>
    <property type="match status" value="1"/>
</dbReference>
<dbReference type="SUPFAM" id="SSF56801">
    <property type="entry name" value="Acetyl-CoA synthetase-like"/>
    <property type="match status" value="1"/>
</dbReference>
<keyword evidence="6" id="KW-1185">Reference proteome</keyword>
<gene>
    <name evidence="5" type="ORF">MEBOL_003613</name>
</gene>
<evidence type="ECO:0000256" key="1">
    <source>
        <dbReference type="ARBA" id="ARBA00006432"/>
    </source>
</evidence>
<dbReference type="InterPro" id="IPR020845">
    <property type="entry name" value="AMP-binding_CS"/>
</dbReference>
<sequence length="521" mass="56958">MFIGDWMGRGAMYWPEQTAVVDVARGDAGRYTYRTMNARAEALAGWLRDVAGVRRGDRVGLVAHNGVEYLDAFFACGKLGALFVPFNWRLHAQELTELVRDTGPRVLLFSDEFSNGIAAVHRQVGDALRLVHLEGEGLPGSHPYAEALAHRSTTKVTNEEVREEDILCLLFTGGTTGRSKGACISYRMVAWNTLNTLVHELRPGDITVTHTPMFHTGGLLVYTLPLLTVGGTVVLMRRWDADEMLRLVEKEKVTFFFAVPTQYQQMYDAPRFRSADLSSVRFVTSGGAPLPVPLLQAWQAVHRVPFKQGFGMTEFGPGIFSMGPEFAVSKAGSIGRPNYFVDARLVDDDGREVSEGGTGELVLKAPSMCSGYFENAEATAEAIDAQGWFHTGDLARRDADGFYFIVGRKKDMFISGGENVYPLELESALHEHPAVQACAVVGVPDAKWGEVGRAFVVLKPGAQATPEALLEHLRGRVARYKVPKRVDCVGSLPVSAAGKILKRELRERALAEEGPSGGAKA</sequence>
<dbReference type="Pfam" id="PF13193">
    <property type="entry name" value="AMP-binding_C"/>
    <property type="match status" value="1"/>
</dbReference>
<dbReference type="EMBL" id="CP022163">
    <property type="protein sequence ID" value="ATB30158.1"/>
    <property type="molecule type" value="Genomic_DNA"/>
</dbReference>
<dbReference type="PANTHER" id="PTHR43767:SF1">
    <property type="entry name" value="NONRIBOSOMAL PEPTIDE SYNTHASE PES1 (EUROFUNG)-RELATED"/>
    <property type="match status" value="1"/>
</dbReference>
<evidence type="ECO:0000313" key="6">
    <source>
        <dbReference type="Proteomes" id="UP000217289"/>
    </source>
</evidence>
<feature type="domain" description="AMP-binding enzyme C-terminal" evidence="4">
    <location>
        <begin position="424"/>
        <end position="499"/>
    </location>
</feature>
<organism evidence="5 6">
    <name type="scientific">Melittangium boletus DSM 14713</name>
    <dbReference type="NCBI Taxonomy" id="1294270"/>
    <lineage>
        <taxon>Bacteria</taxon>
        <taxon>Pseudomonadati</taxon>
        <taxon>Myxococcota</taxon>
        <taxon>Myxococcia</taxon>
        <taxon>Myxococcales</taxon>
        <taxon>Cystobacterineae</taxon>
        <taxon>Archangiaceae</taxon>
        <taxon>Melittangium</taxon>
    </lineage>
</organism>
<evidence type="ECO:0000313" key="5">
    <source>
        <dbReference type="EMBL" id="ATB30158.1"/>
    </source>
</evidence>
<dbReference type="AlphaFoldDB" id="A0A250IFX3"/>
<dbReference type="RefSeq" id="WP_095978638.1">
    <property type="nucleotide sequence ID" value="NZ_CP022163.1"/>
</dbReference>
<dbReference type="Gene3D" id="3.40.50.12780">
    <property type="entry name" value="N-terminal domain of ligase-like"/>
    <property type="match status" value="1"/>
</dbReference>
<accession>A0A250IFX3</accession>
<feature type="domain" description="AMP-dependent synthetase/ligase" evidence="3">
    <location>
        <begin position="13"/>
        <end position="373"/>
    </location>
</feature>
<dbReference type="PANTHER" id="PTHR43767">
    <property type="entry name" value="LONG-CHAIN-FATTY-ACID--COA LIGASE"/>
    <property type="match status" value="1"/>
</dbReference>
<dbReference type="InterPro" id="IPR000873">
    <property type="entry name" value="AMP-dep_synth/lig_dom"/>
</dbReference>
<dbReference type="InterPro" id="IPR045851">
    <property type="entry name" value="AMP-bd_C_sf"/>
</dbReference>
<dbReference type="Pfam" id="PF00501">
    <property type="entry name" value="AMP-binding"/>
    <property type="match status" value="1"/>
</dbReference>
<dbReference type="OrthoDB" id="5483897at2"/>
<evidence type="ECO:0000259" key="4">
    <source>
        <dbReference type="Pfam" id="PF13193"/>
    </source>
</evidence>
<protein>
    <submittedName>
        <fullName evidence="5">Long-chain-fatty-acid--CoA ligase</fullName>
    </submittedName>
</protein>